<organism evidence="1">
    <name type="scientific">Streptomyces iranensis</name>
    <dbReference type="NCBI Taxonomy" id="576784"/>
    <lineage>
        <taxon>Bacteria</taxon>
        <taxon>Bacillati</taxon>
        <taxon>Actinomycetota</taxon>
        <taxon>Actinomycetes</taxon>
        <taxon>Kitasatosporales</taxon>
        <taxon>Streptomycetaceae</taxon>
        <taxon>Streptomyces</taxon>
        <taxon>Streptomyces violaceusniger group</taxon>
    </lineage>
</organism>
<dbReference type="Proteomes" id="UP000756710">
    <property type="component" value="Unassembled WGS sequence"/>
</dbReference>
<name>A0A061A296_9ACTN</name>
<dbReference type="InterPro" id="IPR050765">
    <property type="entry name" value="Riboflavin_Biosynth_HTPR"/>
</dbReference>
<sequence length="218" mass="22990">MRKLVYYVGITLDGRIAGPGGEYDFFPGGDEQQSAAYSNWTNTLFPETVPTAHRAAAGLADAPNRHFDTVLMGLGTYRPALDAGITSPYAHLRQYVVSSTLKPDIDPAVTVVPGDPLALVRELKREGGTGLDGTGLDGTGQDDTRLDGTALNVWLCGGGKLAGALLPEIDELVIKNYPVVAGAGIPAFDGAFDPTVFGVAERTAFPNGVTLTRLTTRR</sequence>
<evidence type="ECO:0000313" key="1">
    <source>
        <dbReference type="EMBL" id="CDR09978.1"/>
    </source>
</evidence>
<reference evidence="1" key="1">
    <citation type="submission" date="2014-05" db="EMBL/GenBank/DDBJ databases">
        <authorList>
            <person name="Horn Fabian"/>
        </authorList>
    </citation>
    <scope>NUCLEOTIDE SEQUENCE</scope>
</reference>
<protein>
    <submittedName>
        <fullName evidence="1">Bifunctional deaminase-reductase domain protein</fullName>
    </submittedName>
    <submittedName>
        <fullName evidence="2">Dihydrofolate reductase</fullName>
    </submittedName>
</protein>
<dbReference type="HOGENOM" id="CLU_043966_4_0_11"/>
<dbReference type="RefSeq" id="WP_044575569.1">
    <property type="nucleotide sequence ID" value="NZ_BAABDR010000007.1"/>
</dbReference>
<evidence type="ECO:0000313" key="2">
    <source>
        <dbReference type="EMBL" id="MBP2065072.1"/>
    </source>
</evidence>
<dbReference type="EMBL" id="LK022848">
    <property type="protein sequence ID" value="CDR09978.1"/>
    <property type="molecule type" value="Genomic_DNA"/>
</dbReference>
<evidence type="ECO:0000313" key="3">
    <source>
        <dbReference type="Proteomes" id="UP000756710"/>
    </source>
</evidence>
<proteinExistence type="predicted"/>
<dbReference type="EMBL" id="JAGGLR010000017">
    <property type="protein sequence ID" value="MBP2065072.1"/>
    <property type="molecule type" value="Genomic_DNA"/>
</dbReference>
<dbReference type="SUPFAM" id="SSF53597">
    <property type="entry name" value="Dihydrofolate reductase-like"/>
    <property type="match status" value="1"/>
</dbReference>
<accession>A0A061A296</accession>
<keyword evidence="3" id="KW-1185">Reference proteome</keyword>
<dbReference type="PANTHER" id="PTHR38011">
    <property type="entry name" value="DIHYDROFOLATE REDUCTASE FAMILY PROTEIN (AFU_ORTHOLOGUE AFUA_8G06820)"/>
    <property type="match status" value="1"/>
</dbReference>
<dbReference type="PANTHER" id="PTHR38011:SF11">
    <property type="entry name" value="2,5-DIAMINO-6-RIBOSYLAMINO-4(3H)-PYRIMIDINONE 5'-PHOSPHATE REDUCTASE"/>
    <property type="match status" value="1"/>
</dbReference>
<reference evidence="2 3" key="2">
    <citation type="submission" date="2021-03" db="EMBL/GenBank/DDBJ databases">
        <title>Genomic Encyclopedia of Type Strains, Phase IV (KMG-IV): sequencing the most valuable type-strain genomes for metagenomic binning, comparative biology and taxonomic classification.</title>
        <authorList>
            <person name="Goeker M."/>
        </authorList>
    </citation>
    <scope>NUCLEOTIDE SEQUENCE [LARGE SCALE GENOMIC DNA]</scope>
    <source>
        <strain evidence="2 3">DSM 41954</strain>
    </source>
</reference>
<dbReference type="AlphaFoldDB" id="A0A061A296"/>
<dbReference type="InterPro" id="IPR024072">
    <property type="entry name" value="DHFR-like_dom_sf"/>
</dbReference>
<gene>
    <name evidence="2" type="ORF">J2Z30_006098</name>
    <name evidence="1" type="ORF">SIRAN6568</name>
</gene>
<dbReference type="Gene3D" id="3.40.430.10">
    <property type="entry name" value="Dihydrofolate Reductase, subunit A"/>
    <property type="match status" value="1"/>
</dbReference>